<dbReference type="PANTHER" id="PTHR46599">
    <property type="entry name" value="PIGGYBAC TRANSPOSABLE ELEMENT-DERIVED PROTEIN 4"/>
    <property type="match status" value="1"/>
</dbReference>
<accession>A0A8M1KTR3</accession>
<protein>
    <submittedName>
        <fullName evidence="3">Uncharacterized protein LOC105912968</fullName>
    </submittedName>
</protein>
<dbReference type="PANTHER" id="PTHR46599:SF3">
    <property type="entry name" value="PIGGYBAC TRANSPOSABLE ELEMENT-DERIVED PROTEIN 4"/>
    <property type="match status" value="1"/>
</dbReference>
<dbReference type="InterPro" id="IPR029526">
    <property type="entry name" value="PGBD"/>
</dbReference>
<feature type="domain" description="PiggyBac transposable element-derived protein" evidence="1">
    <location>
        <begin position="9"/>
        <end position="330"/>
    </location>
</feature>
<sequence length="443" mass="50741">MKVAKGYKYKWTDVGISEFYKYIGLTFYMSVIKLNYIRDYWRPNKIFSVPFPATMMSGHRYSFISGIVKMSDPHKDQENDKKKGTPEHDSLFQAKPLLDTIRTACKSFYHPHRNIVMHEGMAATNGFRLFVLADACNGYTVDFVVYTAKHSRRMGRKVSYDFAMSLMNRSYLGSGYHVYTDSFYTSPKLCRDVYGQSFGACGPYREHKKNCPRNTSNALNKSSDRGAIRWIRDGPLVFVKWMDTEEVSVCSTIHTAYSGDTVQRTQRPKNGASATKTYPCPSPVVEYNKYMGSVDLSDQLIQYFTAQHKTIAWNGKLFLHFLDIAATNAYIIHNELASQRQQEALTHKAFMKELTAQLCGVSEKTSHKETPNTQVSCDHVPVPAASLSSDVRKRATPDQRQTCQLCRMNNGKKYNTPWKCKACDVSLCLQLDRNCFEEWHKRP</sequence>
<keyword evidence="2" id="KW-1185">Reference proteome</keyword>
<dbReference type="AlphaFoldDB" id="A0A8M1KTR3"/>
<dbReference type="GeneID" id="105912968"/>
<proteinExistence type="predicted"/>
<dbReference type="OrthoDB" id="118105at2759"/>
<evidence type="ECO:0000313" key="2">
    <source>
        <dbReference type="Proteomes" id="UP000515152"/>
    </source>
</evidence>
<evidence type="ECO:0000259" key="1">
    <source>
        <dbReference type="Pfam" id="PF13843"/>
    </source>
</evidence>
<name>A0A8M1KTR3_CLUHA</name>
<organism evidence="2 3">
    <name type="scientific">Clupea harengus</name>
    <name type="common">Atlantic herring</name>
    <dbReference type="NCBI Taxonomy" id="7950"/>
    <lineage>
        <taxon>Eukaryota</taxon>
        <taxon>Metazoa</taxon>
        <taxon>Chordata</taxon>
        <taxon>Craniata</taxon>
        <taxon>Vertebrata</taxon>
        <taxon>Euteleostomi</taxon>
        <taxon>Actinopterygii</taxon>
        <taxon>Neopterygii</taxon>
        <taxon>Teleostei</taxon>
        <taxon>Clupei</taxon>
        <taxon>Clupeiformes</taxon>
        <taxon>Clupeoidei</taxon>
        <taxon>Clupeidae</taxon>
        <taxon>Clupea</taxon>
    </lineage>
</organism>
<dbReference type="Pfam" id="PF13843">
    <property type="entry name" value="DDE_Tnp_1_7"/>
    <property type="match status" value="1"/>
</dbReference>
<dbReference type="KEGG" id="char:105912968"/>
<reference evidence="3" key="1">
    <citation type="submission" date="2025-08" db="UniProtKB">
        <authorList>
            <consortium name="RefSeq"/>
        </authorList>
    </citation>
    <scope>IDENTIFICATION</scope>
</reference>
<evidence type="ECO:0000313" key="3">
    <source>
        <dbReference type="RefSeq" id="XP_042565014.1"/>
    </source>
</evidence>
<dbReference type="RefSeq" id="XP_042565014.1">
    <property type="nucleotide sequence ID" value="XM_042709080.1"/>
</dbReference>
<dbReference type="Proteomes" id="UP000515152">
    <property type="component" value="Chromosome 11"/>
</dbReference>
<gene>
    <name evidence="3" type="primary">LOC105912968</name>
</gene>